<keyword evidence="2" id="KW-0732">Signal</keyword>
<evidence type="ECO:0000313" key="3">
    <source>
        <dbReference type="EMBL" id="KND00370.1"/>
    </source>
</evidence>
<protein>
    <submittedName>
        <fullName evidence="3">Uncharacterized protein</fullName>
    </submittedName>
</protein>
<evidence type="ECO:0000256" key="1">
    <source>
        <dbReference type="SAM" id="MobiDB-lite"/>
    </source>
</evidence>
<dbReference type="Proteomes" id="UP000053201">
    <property type="component" value="Unassembled WGS sequence"/>
</dbReference>
<dbReference type="VEuPathDB" id="FungiDB:SPPG_04694"/>
<feature type="region of interest" description="Disordered" evidence="1">
    <location>
        <begin position="57"/>
        <end position="107"/>
    </location>
</feature>
<organism evidence="3 4">
    <name type="scientific">Spizellomyces punctatus (strain DAOM BR117)</name>
    <dbReference type="NCBI Taxonomy" id="645134"/>
    <lineage>
        <taxon>Eukaryota</taxon>
        <taxon>Fungi</taxon>
        <taxon>Fungi incertae sedis</taxon>
        <taxon>Chytridiomycota</taxon>
        <taxon>Chytridiomycota incertae sedis</taxon>
        <taxon>Chytridiomycetes</taxon>
        <taxon>Spizellomycetales</taxon>
        <taxon>Spizellomycetaceae</taxon>
        <taxon>Spizellomyces</taxon>
    </lineage>
</organism>
<sequence length="169" mass="18267">MNGRCISKAYKAILLCLFSQIIAKKDISLSMHLTKTLPNTLMFRSLLRPVLTASTTRSLRSTPQQTPSWTSWATAGPGASKADKGMSAGQQQADQTPRNEPMPSAPYAYTESVEGHAGDWFEDGSVPLDEPEPIVEAFTMCELRSTDGGHYGALFEDTGGEVPIAGKDQ</sequence>
<dbReference type="OrthoDB" id="10488199at2759"/>
<reference evidence="3 4" key="1">
    <citation type="submission" date="2009-08" db="EMBL/GenBank/DDBJ databases">
        <title>The Genome Sequence of Spizellomyces punctatus strain DAOM BR117.</title>
        <authorList>
            <consortium name="The Broad Institute Genome Sequencing Platform"/>
            <person name="Russ C."/>
            <person name="Cuomo C."/>
            <person name="Shea T."/>
            <person name="Young S.K."/>
            <person name="Zeng Q."/>
            <person name="Koehrsen M."/>
            <person name="Haas B."/>
            <person name="Borodovsky M."/>
            <person name="Guigo R."/>
            <person name="Alvarado L."/>
            <person name="Berlin A."/>
            <person name="Bochicchio J."/>
            <person name="Borenstein D."/>
            <person name="Chapman S."/>
            <person name="Chen Z."/>
            <person name="Engels R."/>
            <person name="Freedman E."/>
            <person name="Gellesch M."/>
            <person name="Goldberg J."/>
            <person name="Griggs A."/>
            <person name="Gujja S."/>
            <person name="Heiman D."/>
            <person name="Hepburn T."/>
            <person name="Howarth C."/>
            <person name="Jen D."/>
            <person name="Larson L."/>
            <person name="Lewis B."/>
            <person name="Mehta T."/>
            <person name="Park D."/>
            <person name="Pearson M."/>
            <person name="Roberts A."/>
            <person name="Saif S."/>
            <person name="Shenoy N."/>
            <person name="Sisk P."/>
            <person name="Stolte C."/>
            <person name="Sykes S."/>
            <person name="Thomson T."/>
            <person name="Walk T."/>
            <person name="White J."/>
            <person name="Yandava C."/>
            <person name="Burger G."/>
            <person name="Gray M.W."/>
            <person name="Holland P.W.H."/>
            <person name="King N."/>
            <person name="Lang F.B.F."/>
            <person name="Roger A.J."/>
            <person name="Ruiz-Trillo I."/>
            <person name="Lander E."/>
            <person name="Nusbaum C."/>
        </authorList>
    </citation>
    <scope>NUCLEOTIDE SEQUENCE [LARGE SCALE GENOMIC DNA]</scope>
    <source>
        <strain evidence="3 4">DAOM BR117</strain>
    </source>
</reference>
<dbReference type="InParanoid" id="A0A0L0HHM9"/>
<feature type="chain" id="PRO_5005539848" evidence="2">
    <location>
        <begin position="24"/>
        <end position="169"/>
    </location>
</feature>
<dbReference type="EMBL" id="KQ257456">
    <property type="protein sequence ID" value="KND00370.1"/>
    <property type="molecule type" value="Genomic_DNA"/>
</dbReference>
<evidence type="ECO:0000313" key="4">
    <source>
        <dbReference type="Proteomes" id="UP000053201"/>
    </source>
</evidence>
<feature type="compositionally biased region" description="Polar residues" evidence="1">
    <location>
        <begin position="88"/>
        <end position="98"/>
    </location>
</feature>
<feature type="compositionally biased region" description="Polar residues" evidence="1">
    <location>
        <begin position="63"/>
        <end position="73"/>
    </location>
</feature>
<proteinExistence type="predicted"/>
<dbReference type="AlphaFoldDB" id="A0A0L0HHM9"/>
<accession>A0A0L0HHM9</accession>
<keyword evidence="4" id="KW-1185">Reference proteome</keyword>
<name>A0A0L0HHM9_SPIPD</name>
<dbReference type="RefSeq" id="XP_016608409.1">
    <property type="nucleotide sequence ID" value="XM_016752925.1"/>
</dbReference>
<dbReference type="GeneID" id="27688126"/>
<feature type="signal peptide" evidence="2">
    <location>
        <begin position="1"/>
        <end position="23"/>
    </location>
</feature>
<gene>
    <name evidence="3" type="ORF">SPPG_04694</name>
</gene>
<evidence type="ECO:0000256" key="2">
    <source>
        <dbReference type="SAM" id="SignalP"/>
    </source>
</evidence>